<dbReference type="Proteomes" id="UP000274601">
    <property type="component" value="Unassembled WGS sequence"/>
</dbReference>
<accession>A0A495QZZ3</accession>
<protein>
    <recommendedName>
        <fullName evidence="3">Antibiotic biosynthesis monooxygenase</fullName>
    </recommendedName>
</protein>
<gene>
    <name evidence="1" type="ORF">BZB76_1282</name>
</gene>
<dbReference type="EMBL" id="RBWU01000001">
    <property type="protein sequence ID" value="RKS79803.1"/>
    <property type="molecule type" value="Genomic_DNA"/>
</dbReference>
<proteinExistence type="predicted"/>
<reference evidence="1 2" key="1">
    <citation type="submission" date="2018-10" db="EMBL/GenBank/DDBJ databases">
        <title>Genomic Encyclopedia of Archaeal and Bacterial Type Strains, Phase II (KMG-II): from individual species to whole genera.</title>
        <authorList>
            <person name="Goeker M."/>
        </authorList>
    </citation>
    <scope>NUCLEOTIDE SEQUENCE [LARGE SCALE GENOMIC DNA]</scope>
    <source>
        <strain evidence="1 2">DSM 43383</strain>
    </source>
</reference>
<dbReference type="AlphaFoldDB" id="A0A495QZZ3"/>
<evidence type="ECO:0000313" key="2">
    <source>
        <dbReference type="Proteomes" id="UP000274601"/>
    </source>
</evidence>
<keyword evidence="2" id="KW-1185">Reference proteome</keyword>
<organism evidence="1 2">
    <name type="scientific">Actinomadura pelletieri DSM 43383</name>
    <dbReference type="NCBI Taxonomy" id="1120940"/>
    <lineage>
        <taxon>Bacteria</taxon>
        <taxon>Bacillati</taxon>
        <taxon>Actinomycetota</taxon>
        <taxon>Actinomycetes</taxon>
        <taxon>Streptosporangiales</taxon>
        <taxon>Thermomonosporaceae</taxon>
        <taxon>Actinomadura</taxon>
    </lineage>
</organism>
<evidence type="ECO:0008006" key="3">
    <source>
        <dbReference type="Google" id="ProtNLM"/>
    </source>
</evidence>
<evidence type="ECO:0000313" key="1">
    <source>
        <dbReference type="EMBL" id="RKS79803.1"/>
    </source>
</evidence>
<name>A0A495QZZ3_9ACTN</name>
<dbReference type="OrthoDB" id="3464514at2"/>
<sequence>MPFQSRMHVRIVQGRARDPTGLRDALDRWHRDLAPRGWLGSTAGVTDDDAAFVWVSRFKSPRAAHRNDRRRAHREWWATLPELLHGEPTVDETTDVEKFGVGGSDTAEFVQLIQTRVRDREALRPFWTDEETRAMAVARPDTIGGLFIVFPDGACTIEVFFTTEEDAREGERRPMPPDLKEWRDEEMTHYDAEATFHDLRDPWLYSP</sequence>
<dbReference type="RefSeq" id="WP_147449342.1">
    <property type="nucleotide sequence ID" value="NZ_RBWU01000001.1"/>
</dbReference>
<comment type="caution">
    <text evidence="1">The sequence shown here is derived from an EMBL/GenBank/DDBJ whole genome shotgun (WGS) entry which is preliminary data.</text>
</comment>